<dbReference type="EnsemblPlants" id="Kaladp0005s0002.1.v1.1">
    <property type="protein sequence ID" value="Kaladp0005s0002.1.v1.1.CDS.1"/>
    <property type="gene ID" value="Kaladp0005s0002.v1.1"/>
</dbReference>
<evidence type="ECO:0000313" key="2">
    <source>
        <dbReference type="EnsemblPlants" id="Kaladp0005s0002.1.v1.1.CDS.1"/>
    </source>
</evidence>
<evidence type="ECO:0000256" key="1">
    <source>
        <dbReference type="SAM" id="Phobius"/>
    </source>
</evidence>
<name>A0A7N0RA22_KALFE</name>
<accession>A0A7N0RA22</accession>
<dbReference type="Proteomes" id="UP000594263">
    <property type="component" value="Unplaced"/>
</dbReference>
<feature type="transmembrane region" description="Helical" evidence="1">
    <location>
        <begin position="48"/>
        <end position="70"/>
    </location>
</feature>
<keyword evidence="1" id="KW-1133">Transmembrane helix</keyword>
<feature type="transmembrane region" description="Helical" evidence="1">
    <location>
        <begin position="12"/>
        <end position="33"/>
    </location>
</feature>
<sequence>MSILSRLKPVGVRLFCCVFQILEEGYLAAGMLLEWSSYLFFSWRVTSFGWLGWCHLWLIWYQLCLCFSLGI</sequence>
<keyword evidence="1" id="KW-0472">Membrane</keyword>
<organism evidence="2 3">
    <name type="scientific">Kalanchoe fedtschenkoi</name>
    <name type="common">Lavender scallops</name>
    <name type="synonym">South American air plant</name>
    <dbReference type="NCBI Taxonomy" id="63787"/>
    <lineage>
        <taxon>Eukaryota</taxon>
        <taxon>Viridiplantae</taxon>
        <taxon>Streptophyta</taxon>
        <taxon>Embryophyta</taxon>
        <taxon>Tracheophyta</taxon>
        <taxon>Spermatophyta</taxon>
        <taxon>Magnoliopsida</taxon>
        <taxon>eudicotyledons</taxon>
        <taxon>Gunneridae</taxon>
        <taxon>Pentapetalae</taxon>
        <taxon>Saxifragales</taxon>
        <taxon>Crassulaceae</taxon>
        <taxon>Kalanchoe</taxon>
    </lineage>
</organism>
<dbReference type="AlphaFoldDB" id="A0A7N0RA22"/>
<reference evidence="2" key="1">
    <citation type="submission" date="2021-01" db="UniProtKB">
        <authorList>
            <consortium name="EnsemblPlants"/>
        </authorList>
    </citation>
    <scope>IDENTIFICATION</scope>
</reference>
<evidence type="ECO:0000313" key="3">
    <source>
        <dbReference type="Proteomes" id="UP000594263"/>
    </source>
</evidence>
<protein>
    <submittedName>
        <fullName evidence="2">Uncharacterized protein</fullName>
    </submittedName>
</protein>
<keyword evidence="3" id="KW-1185">Reference proteome</keyword>
<dbReference type="Gramene" id="Kaladp0005s0002.1.v1.1">
    <property type="protein sequence ID" value="Kaladp0005s0002.1.v1.1.CDS.1"/>
    <property type="gene ID" value="Kaladp0005s0002.v1.1"/>
</dbReference>
<proteinExistence type="predicted"/>
<keyword evidence="1" id="KW-0812">Transmembrane</keyword>